<accession>A0ABT7EFC9</accession>
<dbReference type="PROSITE" id="PS50263">
    <property type="entry name" value="CN_HYDROLASE"/>
    <property type="match status" value="1"/>
</dbReference>
<dbReference type="RefSeq" id="WP_284136247.1">
    <property type="nucleotide sequence ID" value="NZ_JASJUT010000001.1"/>
</dbReference>
<keyword evidence="4" id="KW-1185">Reference proteome</keyword>
<evidence type="ECO:0000259" key="2">
    <source>
        <dbReference type="PROSITE" id="PS50263"/>
    </source>
</evidence>
<dbReference type="Proteomes" id="UP001231915">
    <property type="component" value="Unassembled WGS sequence"/>
</dbReference>
<comment type="caution">
    <text evidence="3">The sequence shown here is derived from an EMBL/GenBank/DDBJ whole genome shotgun (WGS) entry which is preliminary data.</text>
</comment>
<dbReference type="CDD" id="cd07197">
    <property type="entry name" value="nitrilase"/>
    <property type="match status" value="1"/>
</dbReference>
<protein>
    <submittedName>
        <fullName evidence="3">Carbon-nitrogen hydrolase family protein</fullName>
    </submittedName>
</protein>
<organism evidence="3 4">
    <name type="scientific">Pseudoalteromonas obscura</name>
    <dbReference type="NCBI Taxonomy" id="3048491"/>
    <lineage>
        <taxon>Bacteria</taxon>
        <taxon>Pseudomonadati</taxon>
        <taxon>Pseudomonadota</taxon>
        <taxon>Gammaproteobacteria</taxon>
        <taxon>Alteromonadales</taxon>
        <taxon>Pseudoalteromonadaceae</taxon>
        <taxon>Pseudoalteromonas</taxon>
    </lineage>
</organism>
<gene>
    <name evidence="3" type="ORF">QNM18_02710</name>
</gene>
<dbReference type="Gene3D" id="3.60.110.10">
    <property type="entry name" value="Carbon-nitrogen hydrolase"/>
    <property type="match status" value="1"/>
</dbReference>
<proteinExistence type="predicted"/>
<feature type="domain" description="CN hydrolase" evidence="2">
    <location>
        <begin position="1"/>
        <end position="243"/>
    </location>
</feature>
<dbReference type="SUPFAM" id="SSF56317">
    <property type="entry name" value="Carbon-nitrogen hydrolase"/>
    <property type="match status" value="1"/>
</dbReference>
<dbReference type="Pfam" id="PF00795">
    <property type="entry name" value="CN_hydrolase"/>
    <property type="match status" value="1"/>
</dbReference>
<keyword evidence="1 3" id="KW-0378">Hydrolase</keyword>
<dbReference type="PANTHER" id="PTHR43674">
    <property type="entry name" value="NITRILASE C965.09-RELATED"/>
    <property type="match status" value="1"/>
</dbReference>
<dbReference type="EMBL" id="JASJUT010000001">
    <property type="protein sequence ID" value="MDK2593978.1"/>
    <property type="molecule type" value="Genomic_DNA"/>
</dbReference>
<dbReference type="InterPro" id="IPR050345">
    <property type="entry name" value="Aliph_Amidase/BUP"/>
</dbReference>
<dbReference type="InterPro" id="IPR003010">
    <property type="entry name" value="C-N_Hydrolase"/>
</dbReference>
<reference evidence="3 4" key="1">
    <citation type="submission" date="2023-05" db="EMBL/GenBank/DDBJ databases">
        <title>Pseudoalteromonas ardens sp. nov., Pseudoalteromonas obscura sp. nov., and Pseudoalteromonas umbrosa sp. nov., isolated from the coral Montipora capitata.</title>
        <authorList>
            <person name="Thomas E.M."/>
            <person name="Smith E.M."/>
            <person name="Papke E."/>
            <person name="Shlafstein M.D."/>
            <person name="Oline D.K."/>
            <person name="Videau P."/>
            <person name="Saw J.H."/>
            <person name="Strangman W.K."/>
            <person name="Ushijima B."/>
        </authorList>
    </citation>
    <scope>NUCLEOTIDE SEQUENCE [LARGE SCALE GENOMIC DNA]</scope>
    <source>
        <strain evidence="3 4">P94</strain>
    </source>
</reference>
<dbReference type="PANTHER" id="PTHR43674:SF2">
    <property type="entry name" value="BETA-UREIDOPROPIONASE"/>
    <property type="match status" value="1"/>
</dbReference>
<evidence type="ECO:0000313" key="4">
    <source>
        <dbReference type="Proteomes" id="UP001231915"/>
    </source>
</evidence>
<name>A0ABT7EFC9_9GAMM</name>
<dbReference type="InterPro" id="IPR036526">
    <property type="entry name" value="C-N_Hydrolase_sf"/>
</dbReference>
<evidence type="ECO:0000256" key="1">
    <source>
        <dbReference type="ARBA" id="ARBA00022801"/>
    </source>
</evidence>
<evidence type="ECO:0000313" key="3">
    <source>
        <dbReference type="EMBL" id="MDK2593978.1"/>
    </source>
</evidence>
<dbReference type="GO" id="GO:0016787">
    <property type="term" value="F:hydrolase activity"/>
    <property type="evidence" value="ECO:0007669"/>
    <property type="project" value="UniProtKB-KW"/>
</dbReference>
<sequence length="243" mass="26214">MKIAVAQSSSIKGDIKLNIENHLRYIEKASSLGVNYLVFPELSLSGYEPQLAAELAMTVDDTRLGPLIAAAKKYKISVGVGAPLRSNGLPKIGLIIIHDNGNIETYEKIYLHAGEEQYFSSGDKYHLLEIEQSLIANAICADTINPKHAKTCAESGAIIYVAGVLITPQGYENDAKKWSTYASEYSMLVAIANYNKPSGGLPSVGKSAIWYENKLLAQAGISEDALVVAESCSGAWIANVYQL</sequence>